<feature type="domain" description="HAMP" evidence="14">
    <location>
        <begin position="187"/>
        <end position="240"/>
    </location>
</feature>
<keyword evidence="16" id="KW-1185">Reference proteome</keyword>
<evidence type="ECO:0000256" key="9">
    <source>
        <dbReference type="ARBA" id="ARBA00022989"/>
    </source>
</evidence>
<keyword evidence="5" id="KW-0597">Phosphoprotein</keyword>
<evidence type="ECO:0000256" key="1">
    <source>
        <dbReference type="ARBA" id="ARBA00000085"/>
    </source>
</evidence>
<dbReference type="InterPro" id="IPR005467">
    <property type="entry name" value="His_kinase_dom"/>
</dbReference>
<dbReference type="Gene3D" id="1.10.287.130">
    <property type="match status" value="1"/>
</dbReference>
<dbReference type="Proteomes" id="UP000562352">
    <property type="component" value="Unassembled WGS sequence"/>
</dbReference>
<keyword evidence="10" id="KW-0902">Two-component regulatory system</keyword>
<comment type="catalytic activity">
    <reaction evidence="1">
        <text>ATP + protein L-histidine = ADP + protein N-phospho-L-histidine.</text>
        <dbReference type="EC" id="2.7.13.3"/>
    </reaction>
</comment>
<dbReference type="Pfam" id="PF00672">
    <property type="entry name" value="HAMP"/>
    <property type="match status" value="1"/>
</dbReference>
<dbReference type="EC" id="2.7.13.3" evidence="4"/>
<gene>
    <name evidence="15" type="ORF">FHS22_001699</name>
</gene>
<dbReference type="RefSeq" id="WP_221473390.1">
    <property type="nucleotide sequence ID" value="NZ_BAAAWZ010000001.1"/>
</dbReference>
<evidence type="ECO:0000256" key="2">
    <source>
        <dbReference type="ARBA" id="ARBA00001968"/>
    </source>
</evidence>
<evidence type="ECO:0000313" key="16">
    <source>
        <dbReference type="Proteomes" id="UP000562352"/>
    </source>
</evidence>
<feature type="domain" description="Histidine kinase" evidence="13">
    <location>
        <begin position="255"/>
        <end position="469"/>
    </location>
</feature>
<evidence type="ECO:0000256" key="7">
    <source>
        <dbReference type="ARBA" id="ARBA00022692"/>
    </source>
</evidence>
<dbReference type="GO" id="GO:0005886">
    <property type="term" value="C:plasma membrane"/>
    <property type="evidence" value="ECO:0007669"/>
    <property type="project" value="UniProtKB-SubCell"/>
</dbReference>
<dbReference type="SMART" id="SM00387">
    <property type="entry name" value="HATPase_c"/>
    <property type="match status" value="1"/>
</dbReference>
<dbReference type="Pfam" id="PF00512">
    <property type="entry name" value="HisKA"/>
    <property type="match status" value="1"/>
</dbReference>
<evidence type="ECO:0000256" key="5">
    <source>
        <dbReference type="ARBA" id="ARBA00022553"/>
    </source>
</evidence>
<evidence type="ECO:0000256" key="12">
    <source>
        <dbReference type="SAM" id="MobiDB-lite"/>
    </source>
</evidence>
<keyword evidence="6 15" id="KW-0808">Transferase</keyword>
<dbReference type="SMART" id="SM00304">
    <property type="entry name" value="HAMP"/>
    <property type="match status" value="1"/>
</dbReference>
<dbReference type="PROSITE" id="PS50885">
    <property type="entry name" value="HAMP"/>
    <property type="match status" value="1"/>
</dbReference>
<evidence type="ECO:0000256" key="10">
    <source>
        <dbReference type="ARBA" id="ARBA00023012"/>
    </source>
</evidence>
<dbReference type="InterPro" id="IPR003660">
    <property type="entry name" value="HAMP_dom"/>
</dbReference>
<sequence>MLLRTRLTIAVLGLLALGLVGMAVATFEATRDFAGERAKRKLAQAGDAVVSLLAEERPLGSLTLGDDRLMKAAVLDGGVPSFFQVRTADGRVADALALDGEPAAADLADLVRRIPAEAPVVGRVDGERGGVEDWDIRGSRLADGRILIVGLRTAEFDDLVGRLAGVETVVTLCVLGGITLVARRTLRRVMRPLDEIAVTARAIGRGDLAQRVGEGDERTEVGRLRLALNEMLGQIESAFREREASEERLRRFVADASHELRTPIASIRGYAELFRRGAASRPDDLAKAMDRIESEGTRMGSLVEEMLLLARLDEGRPLEMRPVDLAVLAADAVADARAREPDRPLTLECDGEVPVLGDAPRLRQVLANLMSNVLHHTPGGTPAVVRVGTTAGHAVIEVADQGPGMTEEQSAHVFERFFRADSSRSRDHGGAGLGLSIVAAITAAHGGTASVTAREGKGATFSVRIPCPAPVSRAPGHAPADPGEVLTPARADRHG</sequence>
<comment type="subcellular location">
    <subcellularLocation>
        <location evidence="3">Cell membrane</location>
    </subcellularLocation>
</comment>
<dbReference type="CDD" id="cd00082">
    <property type="entry name" value="HisKA"/>
    <property type="match status" value="1"/>
</dbReference>
<keyword evidence="9" id="KW-1133">Transmembrane helix</keyword>
<dbReference type="SMART" id="SM00388">
    <property type="entry name" value="HisKA"/>
    <property type="match status" value="1"/>
</dbReference>
<dbReference type="FunFam" id="1.10.287.130:FF:000001">
    <property type="entry name" value="Two-component sensor histidine kinase"/>
    <property type="match status" value="1"/>
</dbReference>
<dbReference type="InterPro" id="IPR003661">
    <property type="entry name" value="HisK_dim/P_dom"/>
</dbReference>
<dbReference type="Gene3D" id="3.30.565.10">
    <property type="entry name" value="Histidine kinase-like ATPase, C-terminal domain"/>
    <property type="match status" value="1"/>
</dbReference>
<dbReference type="Pfam" id="PF02518">
    <property type="entry name" value="HATPase_c"/>
    <property type="match status" value="1"/>
</dbReference>
<dbReference type="PANTHER" id="PTHR45436:SF5">
    <property type="entry name" value="SENSOR HISTIDINE KINASE TRCS"/>
    <property type="match status" value="1"/>
</dbReference>
<evidence type="ECO:0000313" key="15">
    <source>
        <dbReference type="EMBL" id="MBB5962438.1"/>
    </source>
</evidence>
<dbReference type="Gene3D" id="6.10.340.10">
    <property type="match status" value="1"/>
</dbReference>
<keyword evidence="8 15" id="KW-0418">Kinase</keyword>
<evidence type="ECO:0000256" key="4">
    <source>
        <dbReference type="ARBA" id="ARBA00012438"/>
    </source>
</evidence>
<comment type="cofactor">
    <cofactor evidence="2">
        <name>a divalent metal cation</name>
        <dbReference type="ChEBI" id="CHEBI:60240"/>
    </cofactor>
</comment>
<evidence type="ECO:0000256" key="8">
    <source>
        <dbReference type="ARBA" id="ARBA00022777"/>
    </source>
</evidence>
<evidence type="ECO:0000256" key="6">
    <source>
        <dbReference type="ARBA" id="ARBA00022679"/>
    </source>
</evidence>
<feature type="region of interest" description="Disordered" evidence="12">
    <location>
        <begin position="470"/>
        <end position="495"/>
    </location>
</feature>
<dbReference type="InterPro" id="IPR036097">
    <property type="entry name" value="HisK_dim/P_sf"/>
</dbReference>
<proteinExistence type="predicted"/>
<keyword evidence="11" id="KW-0472">Membrane</keyword>
<evidence type="ECO:0000256" key="3">
    <source>
        <dbReference type="ARBA" id="ARBA00004236"/>
    </source>
</evidence>
<evidence type="ECO:0000256" key="11">
    <source>
        <dbReference type="ARBA" id="ARBA00023136"/>
    </source>
</evidence>
<dbReference type="EMBL" id="JACHJJ010000004">
    <property type="protein sequence ID" value="MBB5962438.1"/>
    <property type="molecule type" value="Genomic_DNA"/>
</dbReference>
<evidence type="ECO:0000259" key="14">
    <source>
        <dbReference type="PROSITE" id="PS50885"/>
    </source>
</evidence>
<dbReference type="CDD" id="cd00075">
    <property type="entry name" value="HATPase"/>
    <property type="match status" value="1"/>
</dbReference>
<dbReference type="PANTHER" id="PTHR45436">
    <property type="entry name" value="SENSOR HISTIDINE KINASE YKOH"/>
    <property type="match status" value="1"/>
</dbReference>
<dbReference type="InterPro" id="IPR003594">
    <property type="entry name" value="HATPase_dom"/>
</dbReference>
<accession>A0A841D214</accession>
<keyword evidence="7" id="KW-0812">Transmembrane</keyword>
<dbReference type="SUPFAM" id="SSF47384">
    <property type="entry name" value="Homodimeric domain of signal transducing histidine kinase"/>
    <property type="match status" value="1"/>
</dbReference>
<comment type="caution">
    <text evidence="15">The sequence shown here is derived from an EMBL/GenBank/DDBJ whole genome shotgun (WGS) entry which is preliminary data.</text>
</comment>
<organism evidence="15 16">
    <name type="scientific">Planomonospora venezuelensis</name>
    <dbReference type="NCBI Taxonomy" id="1999"/>
    <lineage>
        <taxon>Bacteria</taxon>
        <taxon>Bacillati</taxon>
        <taxon>Actinomycetota</taxon>
        <taxon>Actinomycetes</taxon>
        <taxon>Streptosporangiales</taxon>
        <taxon>Streptosporangiaceae</taxon>
        <taxon>Planomonospora</taxon>
    </lineage>
</organism>
<dbReference type="FunFam" id="3.30.565.10:FF:000006">
    <property type="entry name" value="Sensor histidine kinase WalK"/>
    <property type="match status" value="1"/>
</dbReference>
<reference evidence="15 16" key="1">
    <citation type="submission" date="2020-08" db="EMBL/GenBank/DDBJ databases">
        <title>Genomic Encyclopedia of Type Strains, Phase III (KMG-III): the genomes of soil and plant-associated and newly described type strains.</title>
        <authorList>
            <person name="Whitman W."/>
        </authorList>
    </citation>
    <scope>NUCLEOTIDE SEQUENCE [LARGE SCALE GENOMIC DNA]</scope>
    <source>
        <strain evidence="15 16">CECT 3303</strain>
    </source>
</reference>
<dbReference type="InterPro" id="IPR050428">
    <property type="entry name" value="TCS_sensor_his_kinase"/>
</dbReference>
<dbReference type="GO" id="GO:0005509">
    <property type="term" value="F:calcium ion binding"/>
    <property type="evidence" value="ECO:0007669"/>
    <property type="project" value="UniProtKB-ARBA"/>
</dbReference>
<dbReference type="SUPFAM" id="SSF55874">
    <property type="entry name" value="ATPase domain of HSP90 chaperone/DNA topoisomerase II/histidine kinase"/>
    <property type="match status" value="1"/>
</dbReference>
<dbReference type="AlphaFoldDB" id="A0A841D214"/>
<dbReference type="CDD" id="cd06225">
    <property type="entry name" value="HAMP"/>
    <property type="match status" value="1"/>
</dbReference>
<name>A0A841D214_PLAVE</name>
<dbReference type="InterPro" id="IPR036890">
    <property type="entry name" value="HATPase_C_sf"/>
</dbReference>
<dbReference type="GO" id="GO:0000155">
    <property type="term" value="F:phosphorelay sensor kinase activity"/>
    <property type="evidence" value="ECO:0007669"/>
    <property type="project" value="InterPro"/>
</dbReference>
<dbReference type="PRINTS" id="PR00344">
    <property type="entry name" value="BCTRLSENSOR"/>
</dbReference>
<evidence type="ECO:0000259" key="13">
    <source>
        <dbReference type="PROSITE" id="PS50109"/>
    </source>
</evidence>
<dbReference type="InterPro" id="IPR004358">
    <property type="entry name" value="Sig_transdc_His_kin-like_C"/>
</dbReference>
<dbReference type="PROSITE" id="PS50109">
    <property type="entry name" value="HIS_KIN"/>
    <property type="match status" value="1"/>
</dbReference>
<dbReference type="SUPFAM" id="SSF158472">
    <property type="entry name" value="HAMP domain-like"/>
    <property type="match status" value="1"/>
</dbReference>
<protein>
    <recommendedName>
        <fullName evidence="4">histidine kinase</fullName>
        <ecNumber evidence="4">2.7.13.3</ecNumber>
    </recommendedName>
</protein>